<organism evidence="1 2">
    <name type="scientific">Syntrophobotulus glycolicus (strain DSM 8271 / FlGlyR)</name>
    <dbReference type="NCBI Taxonomy" id="645991"/>
    <lineage>
        <taxon>Bacteria</taxon>
        <taxon>Bacillati</taxon>
        <taxon>Bacillota</taxon>
        <taxon>Clostridia</taxon>
        <taxon>Eubacteriales</taxon>
        <taxon>Desulfitobacteriaceae</taxon>
        <taxon>Syntrophobotulus</taxon>
    </lineage>
</organism>
<accession>F0SXF0</accession>
<gene>
    <name evidence="1" type="ordered locus">Sgly_0330</name>
</gene>
<dbReference type="Proteomes" id="UP000007488">
    <property type="component" value="Chromosome"/>
</dbReference>
<dbReference type="EMBL" id="CP002547">
    <property type="protein sequence ID" value="ADY54696.1"/>
    <property type="molecule type" value="Genomic_DNA"/>
</dbReference>
<dbReference type="OrthoDB" id="9814654at2"/>
<reference evidence="2" key="2">
    <citation type="submission" date="2011-02" db="EMBL/GenBank/DDBJ databases">
        <title>The complete genome of Syntrophobotulus glycolicus DSM 8271.</title>
        <authorList>
            <person name="Lucas S."/>
            <person name="Copeland A."/>
            <person name="Lapidus A."/>
            <person name="Bruce D."/>
            <person name="Goodwin L."/>
            <person name="Pitluck S."/>
            <person name="Kyrpides N."/>
            <person name="Mavromatis K."/>
            <person name="Pagani I."/>
            <person name="Ivanova N."/>
            <person name="Mikhailova N."/>
            <person name="Chertkov O."/>
            <person name="Held B."/>
            <person name="Detter J.C."/>
            <person name="Tapia R."/>
            <person name="Han C."/>
            <person name="Land M."/>
            <person name="Hauser L."/>
            <person name="Markowitz V."/>
            <person name="Cheng J.-F."/>
            <person name="Hugenholtz P."/>
            <person name="Woyke T."/>
            <person name="Wu D."/>
            <person name="Spring S."/>
            <person name="Schroeder M."/>
            <person name="Brambilla E."/>
            <person name="Klenk H.-P."/>
            <person name="Eisen J.A."/>
        </authorList>
    </citation>
    <scope>NUCLEOTIDE SEQUENCE [LARGE SCALE GENOMIC DNA]</scope>
    <source>
        <strain evidence="2">DSM 8271 / FlGlyR</strain>
    </source>
</reference>
<evidence type="ECO:0000313" key="1">
    <source>
        <dbReference type="EMBL" id="ADY54696.1"/>
    </source>
</evidence>
<reference evidence="1 2" key="1">
    <citation type="journal article" date="2011" name="Stand. Genomic Sci.">
        <title>Complete genome sequence of Syntrophobotulus glycolicus type strain (FlGlyR).</title>
        <authorList>
            <person name="Han C."/>
            <person name="Mwirichia R."/>
            <person name="Chertkov O."/>
            <person name="Held B."/>
            <person name="Lapidus A."/>
            <person name="Nolan M."/>
            <person name="Lucas S."/>
            <person name="Hammon N."/>
            <person name="Deshpande S."/>
            <person name="Cheng J.F."/>
            <person name="Tapia R."/>
            <person name="Goodwin L."/>
            <person name="Pitluck S."/>
            <person name="Huntemann M."/>
            <person name="Liolios K."/>
            <person name="Ivanova N."/>
            <person name="Pagani I."/>
            <person name="Mavromatis K."/>
            <person name="Ovchinikova G."/>
            <person name="Pati A."/>
            <person name="Chen A."/>
            <person name="Palaniappan K."/>
            <person name="Land M."/>
            <person name="Hauser L."/>
            <person name="Brambilla E.M."/>
            <person name="Rohde M."/>
            <person name="Spring S."/>
            <person name="Sikorski J."/>
            <person name="Goker M."/>
            <person name="Woyke T."/>
            <person name="Bristow J."/>
            <person name="Eisen J.A."/>
            <person name="Markowitz V."/>
            <person name="Hugenholtz P."/>
            <person name="Kyrpides N.C."/>
            <person name="Klenk H.P."/>
            <person name="Detter J.C."/>
        </authorList>
    </citation>
    <scope>NUCLEOTIDE SEQUENCE [LARGE SCALE GENOMIC DNA]</scope>
    <source>
        <strain evidence="2">DSM 8271 / FlGlyR</strain>
    </source>
</reference>
<name>F0SXF0_SYNGF</name>
<dbReference type="AlphaFoldDB" id="F0SXF0"/>
<proteinExistence type="predicted"/>
<sequence length="97" mass="11238">MKTIEIVEKEYLPEQQKLLDIFRQHGQSAMPELPVVFKIPDIPNKVKTHINRVPCKTLSKRQGYMIIAMEVVDFVRLMVKSGIEMKISDKENGGKQR</sequence>
<protein>
    <submittedName>
        <fullName evidence="1">Uncharacterized protein</fullName>
    </submittedName>
</protein>
<keyword evidence="2" id="KW-1185">Reference proteome</keyword>
<dbReference type="KEGG" id="sgy:Sgly_0330"/>
<dbReference type="RefSeq" id="WP_013623567.1">
    <property type="nucleotide sequence ID" value="NC_015172.1"/>
</dbReference>
<dbReference type="HOGENOM" id="CLU_2345654_0_0_9"/>
<dbReference type="STRING" id="645991.Sgly_0330"/>
<evidence type="ECO:0000313" key="2">
    <source>
        <dbReference type="Proteomes" id="UP000007488"/>
    </source>
</evidence>